<evidence type="ECO:0000313" key="3">
    <source>
        <dbReference type="Proteomes" id="UP000078504"/>
    </source>
</evidence>
<dbReference type="Pfam" id="PF04168">
    <property type="entry name" value="Alpha-E"/>
    <property type="match status" value="1"/>
</dbReference>
<sequence length="309" mass="35505">MLSRTASELYWMARYLERAENIARVLDVTNRLSMMPFRETGHQDLQVPLNLTGSGAAYWEYYQQLTMPGIFDYFALDTRNPSSIYSCLQSAWENAHAVRGSLSSEVWESINTAWIEMKRLRKEGVNSSNADDFFDWVKERSHLFRGAMFGTLLRNDAMSFIRLGTLLERADSTARLLGVKNQLLDNDPDAVREHYRMDTLLRAVSAREAYHSIYKQQLVREMVADLLILRSESPRSLRSCIEEVVNQLELIGGHSANAPRRLAHVLHAELRFSTLEDVFDTGLQHWLTGFLSQVNAISESIQYTYLEAQ</sequence>
<dbReference type="InterPro" id="IPR051680">
    <property type="entry name" value="ATP-dep_Glu-Cys_Ligase-2"/>
</dbReference>
<organism evidence="2 3">
    <name type="scientific">Buttiauxella gaviniae ATCC 51604</name>
    <dbReference type="NCBI Taxonomy" id="1354253"/>
    <lineage>
        <taxon>Bacteria</taxon>
        <taxon>Pseudomonadati</taxon>
        <taxon>Pseudomonadota</taxon>
        <taxon>Gammaproteobacteria</taxon>
        <taxon>Enterobacterales</taxon>
        <taxon>Enterobacteriaceae</taxon>
        <taxon>Buttiauxella</taxon>
    </lineage>
</organism>
<dbReference type="AlphaFoldDB" id="A0A1B7HNV2"/>
<gene>
    <name evidence="2" type="ORF">M977_04183</name>
</gene>
<evidence type="ECO:0000313" key="2">
    <source>
        <dbReference type="EMBL" id="OAT17253.1"/>
    </source>
</evidence>
<dbReference type="PANTHER" id="PTHR34595:SF7">
    <property type="entry name" value="SLL1039 PROTEIN"/>
    <property type="match status" value="1"/>
</dbReference>
<name>A0A1B7HNV2_9ENTR</name>
<comment type="caution">
    <text evidence="2">The sequence shown here is derived from an EMBL/GenBank/DDBJ whole genome shotgun (WGS) entry which is preliminary data.</text>
</comment>
<dbReference type="InterPro" id="IPR007296">
    <property type="entry name" value="DUF403"/>
</dbReference>
<dbReference type="EMBL" id="LXEP01000042">
    <property type="protein sequence ID" value="OAT17253.1"/>
    <property type="molecule type" value="Genomic_DNA"/>
</dbReference>
<evidence type="ECO:0000259" key="1">
    <source>
        <dbReference type="Pfam" id="PF04168"/>
    </source>
</evidence>
<dbReference type="RefSeq" id="WP_064518687.1">
    <property type="nucleotide sequence ID" value="NZ_LXEP01000042.1"/>
</dbReference>
<accession>A0A1B7HNV2</accession>
<protein>
    <submittedName>
        <fullName evidence="2">Uncharacterized DUF403 family protein</fullName>
    </submittedName>
</protein>
<proteinExistence type="predicted"/>
<dbReference type="PANTHER" id="PTHR34595">
    <property type="entry name" value="BLR5612 PROTEIN"/>
    <property type="match status" value="1"/>
</dbReference>
<dbReference type="Proteomes" id="UP000078504">
    <property type="component" value="Unassembled WGS sequence"/>
</dbReference>
<reference evidence="2 3" key="1">
    <citation type="submission" date="2016-04" db="EMBL/GenBank/DDBJ databases">
        <title>ATOL: Assembling a taxonomically balanced genome-scale reconstruction of the evolutionary history of the Enterobacteriaceae.</title>
        <authorList>
            <person name="Plunkett G.III."/>
            <person name="Neeno-Eckwall E.C."/>
            <person name="Glasner J.D."/>
            <person name="Perna N.T."/>
        </authorList>
    </citation>
    <scope>NUCLEOTIDE SEQUENCE [LARGE SCALE GENOMIC DNA]</scope>
    <source>
        <strain evidence="2 3">ATCC 51604</strain>
    </source>
</reference>
<feature type="domain" description="DUF403" evidence="1">
    <location>
        <begin position="1"/>
        <end position="306"/>
    </location>
</feature>
<dbReference type="PATRIC" id="fig|1354253.4.peg.4291"/>